<keyword evidence="1" id="KW-0472">Membrane</keyword>
<evidence type="ECO:0000256" key="1">
    <source>
        <dbReference type="SAM" id="Phobius"/>
    </source>
</evidence>
<feature type="domain" description="EamA" evidence="2">
    <location>
        <begin position="4"/>
        <end position="133"/>
    </location>
</feature>
<feature type="transmembrane region" description="Helical" evidence="1">
    <location>
        <begin position="6"/>
        <end position="25"/>
    </location>
</feature>
<dbReference type="InterPro" id="IPR000620">
    <property type="entry name" value="EamA_dom"/>
</dbReference>
<feature type="transmembrane region" description="Helical" evidence="1">
    <location>
        <begin position="37"/>
        <end position="53"/>
    </location>
</feature>
<feature type="transmembrane region" description="Helical" evidence="1">
    <location>
        <begin position="271"/>
        <end position="289"/>
    </location>
</feature>
<dbReference type="InterPro" id="IPR037185">
    <property type="entry name" value="EmrE-like"/>
</dbReference>
<feature type="transmembrane region" description="Helical" evidence="1">
    <location>
        <begin position="209"/>
        <end position="233"/>
    </location>
</feature>
<feature type="transmembrane region" description="Helical" evidence="1">
    <location>
        <begin position="239"/>
        <end position="259"/>
    </location>
</feature>
<gene>
    <name evidence="3" type="ORF">METZ01_LOCUS182663</name>
</gene>
<evidence type="ECO:0000313" key="3">
    <source>
        <dbReference type="EMBL" id="SVB29809.1"/>
    </source>
</evidence>
<feature type="transmembrane region" description="Helical" evidence="1">
    <location>
        <begin position="118"/>
        <end position="137"/>
    </location>
</feature>
<dbReference type="EMBL" id="UINC01036203">
    <property type="protein sequence ID" value="SVB29809.1"/>
    <property type="molecule type" value="Genomic_DNA"/>
</dbReference>
<protein>
    <recommendedName>
        <fullName evidence="2">EamA domain-containing protein</fullName>
    </recommendedName>
</protein>
<feature type="transmembrane region" description="Helical" evidence="1">
    <location>
        <begin position="95"/>
        <end position="112"/>
    </location>
</feature>
<proteinExistence type="predicted"/>
<dbReference type="AlphaFoldDB" id="A0A382CV96"/>
<feature type="transmembrane region" description="Helical" evidence="1">
    <location>
        <begin position="65"/>
        <end position="83"/>
    </location>
</feature>
<feature type="transmembrane region" description="Helical" evidence="1">
    <location>
        <begin position="176"/>
        <end position="197"/>
    </location>
</feature>
<reference evidence="3" key="1">
    <citation type="submission" date="2018-05" db="EMBL/GenBank/DDBJ databases">
        <authorList>
            <person name="Lanie J.A."/>
            <person name="Ng W.-L."/>
            <person name="Kazmierczak K.M."/>
            <person name="Andrzejewski T.M."/>
            <person name="Davidsen T.M."/>
            <person name="Wayne K.J."/>
            <person name="Tettelin H."/>
            <person name="Glass J.I."/>
            <person name="Rusch D."/>
            <person name="Podicherti R."/>
            <person name="Tsui H.-C.T."/>
            <person name="Winkler M.E."/>
        </authorList>
    </citation>
    <scope>NUCLEOTIDE SEQUENCE</scope>
</reference>
<sequence length="292" mass="31587">VTPLLLALGAGVLFGISVLLCKRALETGAGTFRSLAYSNWIITLFFLPYPFLAKQPFNYYTWRDGFLIGLLFFASQTTSFLALRRGEASVTTPILGSKSLFVAIFLVLLGFKETLPSQTWWAAGLAGVAVALLGWPAKNYRPSILGLVLAIVTAAGFGLTDAIVPQLTKKSDPFNLLFTMVATVGLCSFAIIPVAKGRFLEWRGEADKWLILGSVPLALQAVCMSIAIGFYDVPTETNVFYASRGLWSILFAAWFGRSIGVFEGSAPKTVLFRRFLGATLLIVGIWLAPPGG</sequence>
<keyword evidence="1" id="KW-0812">Transmembrane</keyword>
<dbReference type="SUPFAM" id="SSF103481">
    <property type="entry name" value="Multidrug resistance efflux transporter EmrE"/>
    <property type="match status" value="1"/>
</dbReference>
<feature type="non-terminal residue" evidence="3">
    <location>
        <position position="1"/>
    </location>
</feature>
<name>A0A382CV96_9ZZZZ</name>
<dbReference type="GO" id="GO:0016020">
    <property type="term" value="C:membrane"/>
    <property type="evidence" value="ECO:0007669"/>
    <property type="project" value="InterPro"/>
</dbReference>
<organism evidence="3">
    <name type="scientific">marine metagenome</name>
    <dbReference type="NCBI Taxonomy" id="408172"/>
    <lineage>
        <taxon>unclassified sequences</taxon>
        <taxon>metagenomes</taxon>
        <taxon>ecological metagenomes</taxon>
    </lineage>
</organism>
<evidence type="ECO:0000259" key="2">
    <source>
        <dbReference type="Pfam" id="PF00892"/>
    </source>
</evidence>
<keyword evidence="1" id="KW-1133">Transmembrane helix</keyword>
<feature type="transmembrane region" description="Helical" evidence="1">
    <location>
        <begin position="144"/>
        <end position="164"/>
    </location>
</feature>
<accession>A0A382CV96</accession>
<dbReference type="Pfam" id="PF00892">
    <property type="entry name" value="EamA"/>
    <property type="match status" value="1"/>
</dbReference>